<gene>
    <name evidence="1" type="ORF">QVD17_14372</name>
</gene>
<accession>A0AAD8L1N4</accession>
<name>A0AAD8L1N4_TARER</name>
<reference evidence="1" key="1">
    <citation type="journal article" date="2023" name="bioRxiv">
        <title>Improved chromosome-level genome assembly for marigold (Tagetes erecta).</title>
        <authorList>
            <person name="Jiang F."/>
            <person name="Yuan L."/>
            <person name="Wang S."/>
            <person name="Wang H."/>
            <person name="Xu D."/>
            <person name="Wang A."/>
            <person name="Fan W."/>
        </authorList>
    </citation>
    <scope>NUCLEOTIDE SEQUENCE</scope>
    <source>
        <strain evidence="1">WSJ</strain>
        <tissue evidence="1">Leaf</tissue>
    </source>
</reference>
<dbReference type="EMBL" id="JAUHHV010000003">
    <property type="protein sequence ID" value="KAK1431121.1"/>
    <property type="molecule type" value="Genomic_DNA"/>
</dbReference>
<proteinExistence type="predicted"/>
<evidence type="ECO:0000313" key="1">
    <source>
        <dbReference type="EMBL" id="KAK1431121.1"/>
    </source>
</evidence>
<sequence length="115" mass="12805">MPKCKNTNGAKLSFNIRFCGECRKVIEEIVERSCVDRGDIAPFPYGYPDRVRKRAIEKSVGSQESVVSDRCRFGSAFVRAEKLARCSSEKARIELSFDQIASPEDGSNASATLHK</sequence>
<keyword evidence="2" id="KW-1185">Reference proteome</keyword>
<dbReference type="AlphaFoldDB" id="A0AAD8L1N4"/>
<dbReference type="Proteomes" id="UP001229421">
    <property type="component" value="Unassembled WGS sequence"/>
</dbReference>
<organism evidence="1 2">
    <name type="scientific">Tagetes erecta</name>
    <name type="common">African marigold</name>
    <dbReference type="NCBI Taxonomy" id="13708"/>
    <lineage>
        <taxon>Eukaryota</taxon>
        <taxon>Viridiplantae</taxon>
        <taxon>Streptophyta</taxon>
        <taxon>Embryophyta</taxon>
        <taxon>Tracheophyta</taxon>
        <taxon>Spermatophyta</taxon>
        <taxon>Magnoliopsida</taxon>
        <taxon>eudicotyledons</taxon>
        <taxon>Gunneridae</taxon>
        <taxon>Pentapetalae</taxon>
        <taxon>asterids</taxon>
        <taxon>campanulids</taxon>
        <taxon>Asterales</taxon>
        <taxon>Asteraceae</taxon>
        <taxon>Asteroideae</taxon>
        <taxon>Heliantheae alliance</taxon>
        <taxon>Tageteae</taxon>
        <taxon>Tagetes</taxon>
    </lineage>
</organism>
<comment type="caution">
    <text evidence="1">The sequence shown here is derived from an EMBL/GenBank/DDBJ whole genome shotgun (WGS) entry which is preliminary data.</text>
</comment>
<protein>
    <submittedName>
        <fullName evidence="1">Uncharacterized protein</fullName>
    </submittedName>
</protein>
<evidence type="ECO:0000313" key="2">
    <source>
        <dbReference type="Proteomes" id="UP001229421"/>
    </source>
</evidence>